<reference evidence="2 3" key="1">
    <citation type="submission" date="2006-04" db="EMBL/GenBank/DDBJ databases">
        <authorList>
            <person name="Nierman W.C."/>
        </authorList>
    </citation>
    <scope>NUCLEOTIDE SEQUENCE [LARGE SCALE GENOMIC DNA]</scope>
    <source>
        <strain evidence="2 3">DW4/3-1</strain>
    </source>
</reference>
<feature type="compositionally biased region" description="Basic and acidic residues" evidence="1">
    <location>
        <begin position="787"/>
        <end position="799"/>
    </location>
</feature>
<feature type="region of interest" description="Disordered" evidence="1">
    <location>
        <begin position="274"/>
        <end position="297"/>
    </location>
</feature>
<dbReference type="Proteomes" id="UP000032702">
    <property type="component" value="Unassembled WGS sequence"/>
</dbReference>
<organism evidence="2 3">
    <name type="scientific">Stigmatella aurantiaca (strain DW4/3-1)</name>
    <dbReference type="NCBI Taxonomy" id="378806"/>
    <lineage>
        <taxon>Bacteria</taxon>
        <taxon>Pseudomonadati</taxon>
        <taxon>Myxococcota</taxon>
        <taxon>Myxococcia</taxon>
        <taxon>Myxococcales</taxon>
        <taxon>Cystobacterineae</taxon>
        <taxon>Archangiaceae</taxon>
        <taxon>Stigmatella</taxon>
    </lineage>
</organism>
<name>Q093G7_STIAD</name>
<dbReference type="AlphaFoldDB" id="Q093G7"/>
<evidence type="ECO:0000313" key="2">
    <source>
        <dbReference type="EMBL" id="EAU66865.1"/>
    </source>
</evidence>
<protein>
    <submittedName>
        <fullName evidence="2">Uncharacterized protein</fullName>
    </submittedName>
</protein>
<feature type="region of interest" description="Disordered" evidence="1">
    <location>
        <begin position="130"/>
        <end position="187"/>
    </location>
</feature>
<gene>
    <name evidence="2" type="ORF">STIAU_3208</name>
</gene>
<feature type="region of interest" description="Disordered" evidence="1">
    <location>
        <begin position="743"/>
        <end position="880"/>
    </location>
</feature>
<feature type="compositionally biased region" description="Basic residues" evidence="1">
    <location>
        <begin position="856"/>
        <end position="865"/>
    </location>
</feature>
<feature type="compositionally biased region" description="Basic residues" evidence="1">
    <location>
        <begin position="746"/>
        <end position="780"/>
    </location>
</feature>
<feature type="compositionally biased region" description="Basic and acidic residues" evidence="1">
    <location>
        <begin position="342"/>
        <end position="358"/>
    </location>
</feature>
<dbReference type="EMBL" id="AAMD01000045">
    <property type="protein sequence ID" value="EAU66865.1"/>
    <property type="molecule type" value="Genomic_DNA"/>
</dbReference>
<evidence type="ECO:0000256" key="1">
    <source>
        <dbReference type="SAM" id="MobiDB-lite"/>
    </source>
</evidence>
<feature type="region of interest" description="Disordered" evidence="1">
    <location>
        <begin position="318"/>
        <end position="358"/>
    </location>
</feature>
<sequence length="880" mass="98015">MLHRHLEPCPFAPVPIAMRQAHHALHHLVRHHHRHGHLSRPRRHHGLVSLSQSRRLRILRVDHQRAARLARHQLGHVVHPRVVVPQVPPADQQQFALSWHHRPFQHLPQPLHVLHERRGRQEDAAVLRLQPSRQARLQRPQVHPVRRPPERRQAQAPAQPPRAHPIGPRAQSHLQDALRPQPPQRLERQLSPQAPALAQHLQPVLKRLEDPPVVHRPGPGVEQRGRVPGGVPHGEHVKHHVVLAPLQGRGGRQDEVRVPRRLVEVGVQAHHEVQRRQRLLQPSAVGRGEHRVARHRHQRADLALALGENLIGQRGHGQLPRELRQPPHPALPSAKGAPAHPHGPDPSHHIERGTGEQRPAHTVEVAAHDVQGVDEPLAQPAEGLGGHPHAPVTDRRLRAGEGLRHPANGLRGHPRGTRHPLRWEIRGQRAHRLQPLGHLLQTPQPGRLQHLMEHREQEQGIGARADEEVLVRDVRRLRPARIHHHHLPPTLLNGPEPCPHVWHRHQAAIGGQRVGAQHEQVLGVIQVRNGDEQLVAKHQVRGQVVRQLIHGGGAVLVARTQGAQEARHEEQHPHVVRARVAQVRGHRLPAVCPLRLVEPSRHLVQRLLPRDLLPSARGALHRVAQPVRVLVQVLERHRLGADVSPAERILGVPADGGDAASFHFDANPTHGLTKVACAEVSLCSGGGRHGPEPTPAHGLPEKRLESKLPYSSPPGVFHAVSIEQNPGSHRRAAVGGGVLTFQRARGTARRGPLRRRHAPSPRPGGRHARGSHRAGRRRAPHLAAPSERGRGVGRAPERGARRHGPQLPRRGLRCHGPQALRGRAVWRHHRGGRDRPGEHPRPGGPTARPLRERVPAHRLARRHPAHGAAGRHGDRPRRRT</sequence>
<proteinExistence type="predicted"/>
<evidence type="ECO:0000313" key="3">
    <source>
        <dbReference type="Proteomes" id="UP000032702"/>
    </source>
</evidence>
<accession>Q093G7</accession>
<comment type="caution">
    <text evidence="2">The sequence shown here is derived from an EMBL/GenBank/DDBJ whole genome shotgun (WGS) entry which is preliminary data.</text>
</comment>